<accession>A0A495WNN7</accession>
<gene>
    <name evidence="1" type="ORF">DFR40_0146</name>
</gene>
<dbReference type="AlphaFoldDB" id="A0A495WNN7"/>
<dbReference type="Proteomes" id="UP000270626">
    <property type="component" value="Unassembled WGS sequence"/>
</dbReference>
<keyword evidence="2" id="KW-1185">Reference proteome</keyword>
<evidence type="ECO:0000313" key="2">
    <source>
        <dbReference type="Proteomes" id="UP000270626"/>
    </source>
</evidence>
<proteinExistence type="predicted"/>
<organism evidence="1 2">
    <name type="scientific">Azonexus fungiphilus</name>
    <dbReference type="NCBI Taxonomy" id="146940"/>
    <lineage>
        <taxon>Bacteria</taxon>
        <taxon>Pseudomonadati</taxon>
        <taxon>Pseudomonadota</taxon>
        <taxon>Betaproteobacteria</taxon>
        <taxon>Rhodocyclales</taxon>
        <taxon>Azonexaceae</taxon>
        <taxon>Azonexus</taxon>
    </lineage>
</organism>
<dbReference type="RefSeq" id="WP_121456571.1">
    <property type="nucleotide sequence ID" value="NZ_RBXP01000001.1"/>
</dbReference>
<sequence>MANKSKVFPLDFDAQEWTLEAALPWVFFGDFRDKESWTDLTDFAIKFMVGDVDERSNSIHLKPYTRELQKHFREHGVMRRHTAFSPLVWCRLAIQFWLKLGGRQEAFMSAMTKWVRKQNKGGMAFVVYRCASTGKKRRMPMEAFLFGRELPDLMSTEWEYKQKAVSSPKLNGKSLCKGARIDEDKVGANLLGALRSAVADLAKGTRNKSSLLRRLDPETGKYRYRGGREDLLGEVCLQEDGAKGKWRFKNGGGGPYATSALLKAVSMVAICRKSWP</sequence>
<comment type="caution">
    <text evidence="1">The sequence shown here is derived from an EMBL/GenBank/DDBJ whole genome shotgun (WGS) entry which is preliminary data.</text>
</comment>
<reference evidence="1 2" key="1">
    <citation type="submission" date="2018-10" db="EMBL/GenBank/DDBJ databases">
        <title>Genomic Encyclopedia of Type Strains, Phase IV (KMG-IV): sequencing the most valuable type-strain genomes for metagenomic binning, comparative biology and taxonomic classification.</title>
        <authorList>
            <person name="Goeker M."/>
        </authorList>
    </citation>
    <scope>NUCLEOTIDE SEQUENCE [LARGE SCALE GENOMIC DNA]</scope>
    <source>
        <strain evidence="1 2">DSM 23841</strain>
    </source>
</reference>
<evidence type="ECO:0000313" key="1">
    <source>
        <dbReference type="EMBL" id="RKT63096.1"/>
    </source>
</evidence>
<name>A0A495WNN7_9RHOO</name>
<dbReference type="EMBL" id="RBXP01000001">
    <property type="protein sequence ID" value="RKT63096.1"/>
    <property type="molecule type" value="Genomic_DNA"/>
</dbReference>
<protein>
    <submittedName>
        <fullName evidence="1">Uncharacterized protein</fullName>
    </submittedName>
</protein>